<proteinExistence type="predicted"/>
<dbReference type="Gramene" id="TKW23569">
    <property type="protein sequence ID" value="TKW23569"/>
    <property type="gene ID" value="SEVIR_4G300101v2"/>
</dbReference>
<reference evidence="2" key="1">
    <citation type="submission" date="2019-03" db="EMBL/GenBank/DDBJ databases">
        <title>WGS assembly of Setaria viridis.</title>
        <authorList>
            <person name="Huang P."/>
            <person name="Jenkins J."/>
            <person name="Grimwood J."/>
            <person name="Barry K."/>
            <person name="Healey A."/>
            <person name="Mamidi S."/>
            <person name="Sreedasyam A."/>
            <person name="Shu S."/>
            <person name="Feldman M."/>
            <person name="Wu J."/>
            <person name="Yu Y."/>
            <person name="Chen C."/>
            <person name="Johnson J."/>
            <person name="Rokhsar D."/>
            <person name="Baxter I."/>
            <person name="Schmutz J."/>
            <person name="Brutnell T."/>
            <person name="Kellogg E."/>
        </authorList>
    </citation>
    <scope>NUCLEOTIDE SEQUENCE [LARGE SCALE GENOMIC DNA]</scope>
</reference>
<name>A0A4U6V993_SETVI</name>
<sequence>MICRLNLNIPRVRLEAIDLRACPPGPLTTGSGSGGLLDRDRTWARRRRLPGPRRPPRFLQSWPPPLQPCPAAMDQGAGAQLRRHRRLLRRAPGTAHSARSSILPLSSSIQCIEDLTIYLDGSVFFGPPPTRSPLSNFYRRRLPVPPSESRAALPTEAPNGRRSRAAGAPTEGSTSAPSRPARLLAVLPTPPARLLPVRSLGTFFFMVQFPCVCQIRQVVVIWNDGLI</sequence>
<dbReference type="AlphaFoldDB" id="A0A4U6V993"/>
<accession>A0A4U6V993</accession>
<dbReference type="EMBL" id="CM016555">
    <property type="protein sequence ID" value="TKW23569.1"/>
    <property type="molecule type" value="Genomic_DNA"/>
</dbReference>
<feature type="region of interest" description="Disordered" evidence="1">
    <location>
        <begin position="145"/>
        <end position="181"/>
    </location>
</feature>
<organism evidence="2 3">
    <name type="scientific">Setaria viridis</name>
    <name type="common">Green bristlegrass</name>
    <name type="synonym">Setaria italica subsp. viridis</name>
    <dbReference type="NCBI Taxonomy" id="4556"/>
    <lineage>
        <taxon>Eukaryota</taxon>
        <taxon>Viridiplantae</taxon>
        <taxon>Streptophyta</taxon>
        <taxon>Embryophyta</taxon>
        <taxon>Tracheophyta</taxon>
        <taxon>Spermatophyta</taxon>
        <taxon>Magnoliopsida</taxon>
        <taxon>Liliopsida</taxon>
        <taxon>Poales</taxon>
        <taxon>Poaceae</taxon>
        <taxon>PACMAD clade</taxon>
        <taxon>Panicoideae</taxon>
        <taxon>Panicodae</taxon>
        <taxon>Paniceae</taxon>
        <taxon>Cenchrinae</taxon>
        <taxon>Setaria</taxon>
    </lineage>
</organism>
<keyword evidence="3" id="KW-1185">Reference proteome</keyword>
<evidence type="ECO:0000313" key="3">
    <source>
        <dbReference type="Proteomes" id="UP000298652"/>
    </source>
</evidence>
<protein>
    <submittedName>
        <fullName evidence="2">Uncharacterized protein</fullName>
    </submittedName>
</protein>
<evidence type="ECO:0000256" key="1">
    <source>
        <dbReference type="SAM" id="MobiDB-lite"/>
    </source>
</evidence>
<gene>
    <name evidence="2" type="ORF">SEVIR_4G300101v2</name>
</gene>
<evidence type="ECO:0000313" key="2">
    <source>
        <dbReference type="EMBL" id="TKW23569.1"/>
    </source>
</evidence>
<dbReference type="Proteomes" id="UP000298652">
    <property type="component" value="Chromosome 4"/>
</dbReference>